<sequence>MSEDGLAANSEEMEVVYLDEGPIVVQDLAGAVNRSSMDLLKVLVYYGQYKPISAEIDWDLATLVCEELGIDLRAHGDDSVEPSEEQEPADEPVPAVSHKVRSRMQGIWAAEPEDSLEPRPLVVTVLGHVDHGKTTLLDAIRKSSVVDTEAGGITQSIGAYQVAHSSDGEEVRITFIDTPGHQAFTQMRARGAEVTDLVILVVAADDGLMPQTQEAIDHARAAGVPIIVAVNKIDRPNANVNNVMSQLSNTGLTPADWGGDVHMIPLSALNGDNVDDLLDTILLMTDDLAPTANPKGQVAGTVLEAHVDRQQGITTNVLVQNGTLRQGDTVVIGETWGRIKAMSDQDGVRIKAAGPSSPVQVLGISDPPEAGEMFKVVGSKKKAVRLIDSRIAERQSVRADEMVQPQTLEDLMALLEKGDDEDVKKLQIVVKADVQGSLDPVVSSLQGINHPEVQIEVLRSGVGNVTENDVMLAEASTVPVVILGFNVSSEPTAEQRGRTSGVDIRTYDIIYHLIEDVEKALNGLLAPKFEEVVIGQAQVRQEFPVKGGVAAGCIVIDGIVRNNALVKFLRPGQPERLTRVTELRRFRDRVDTVQSGQDCGIRLEDIDSFRDGDLIEVYEERQAPVA</sequence>
<dbReference type="PROSITE" id="PS51722">
    <property type="entry name" value="G_TR_2"/>
    <property type="match status" value="1"/>
</dbReference>
<feature type="region of interest" description="Disordered" evidence="10">
    <location>
        <begin position="76"/>
        <end position="96"/>
    </location>
</feature>
<evidence type="ECO:0000256" key="1">
    <source>
        <dbReference type="ARBA" id="ARBA00007733"/>
    </source>
</evidence>
<feature type="binding site" evidence="8">
    <location>
        <begin position="177"/>
        <end position="181"/>
    </location>
    <ligand>
        <name>GTP</name>
        <dbReference type="ChEBI" id="CHEBI:37565"/>
    </ligand>
</feature>
<proteinExistence type="inferred from homology"/>
<dbReference type="InterPro" id="IPR015760">
    <property type="entry name" value="TIF_IF2"/>
</dbReference>
<keyword evidence="3 8" id="KW-0396">Initiation factor</keyword>
<evidence type="ECO:0000256" key="5">
    <source>
        <dbReference type="ARBA" id="ARBA00022917"/>
    </source>
</evidence>
<dbReference type="GO" id="GO:0003924">
    <property type="term" value="F:GTPase activity"/>
    <property type="evidence" value="ECO:0007669"/>
    <property type="project" value="UniProtKB-UniRule"/>
</dbReference>
<dbReference type="PRINTS" id="PR00315">
    <property type="entry name" value="ELONGATNFCT"/>
</dbReference>
<comment type="subcellular location">
    <subcellularLocation>
        <location evidence="8">Cytoplasm</location>
    </subcellularLocation>
</comment>
<dbReference type="AlphaFoldDB" id="A0A6B1DUP6"/>
<dbReference type="SUPFAM" id="SSF52540">
    <property type="entry name" value="P-loop containing nucleoside triphosphate hydrolases"/>
    <property type="match status" value="1"/>
</dbReference>
<dbReference type="CDD" id="cd01887">
    <property type="entry name" value="IF2_eIF5B"/>
    <property type="match status" value="1"/>
</dbReference>
<comment type="function">
    <text evidence="7 8 9">One of the essential components for the initiation of protein synthesis. Protects formylmethionyl-tRNA from spontaneous hydrolysis and promotes its binding to the 30S ribosomal subunits. Also involved in the hydrolysis of GTP during the formation of the 70S ribosomal complex.</text>
</comment>
<evidence type="ECO:0000256" key="6">
    <source>
        <dbReference type="ARBA" id="ARBA00023134"/>
    </source>
</evidence>
<evidence type="ECO:0000256" key="10">
    <source>
        <dbReference type="SAM" id="MobiDB-lite"/>
    </source>
</evidence>
<dbReference type="SUPFAM" id="SSF52156">
    <property type="entry name" value="Initiation factor IF2/eIF5b, domain 3"/>
    <property type="match status" value="1"/>
</dbReference>
<dbReference type="PANTHER" id="PTHR43381">
    <property type="entry name" value="TRANSLATION INITIATION FACTOR IF-2-RELATED"/>
    <property type="match status" value="1"/>
</dbReference>
<keyword evidence="8" id="KW-0963">Cytoplasm</keyword>
<keyword evidence="5 8" id="KW-0648">Protein biosynthesis</keyword>
<dbReference type="InterPro" id="IPR000178">
    <property type="entry name" value="TF_IF2_bacterial-like"/>
</dbReference>
<evidence type="ECO:0000256" key="7">
    <source>
        <dbReference type="ARBA" id="ARBA00025162"/>
    </source>
</evidence>
<evidence type="ECO:0000256" key="8">
    <source>
        <dbReference type="HAMAP-Rule" id="MF_00100"/>
    </source>
</evidence>
<dbReference type="HAMAP" id="MF_00100_B">
    <property type="entry name" value="IF_2_B"/>
    <property type="match status" value="1"/>
</dbReference>
<dbReference type="InterPro" id="IPR023115">
    <property type="entry name" value="TIF_IF2_dom3"/>
</dbReference>
<evidence type="ECO:0000259" key="11">
    <source>
        <dbReference type="PROSITE" id="PS51722"/>
    </source>
</evidence>
<dbReference type="SUPFAM" id="SSF50447">
    <property type="entry name" value="Translation proteins"/>
    <property type="match status" value="2"/>
</dbReference>
<dbReference type="NCBIfam" id="TIGR00231">
    <property type="entry name" value="small_GTP"/>
    <property type="match status" value="1"/>
</dbReference>
<dbReference type="NCBIfam" id="TIGR00487">
    <property type="entry name" value="IF-2"/>
    <property type="match status" value="1"/>
</dbReference>
<feature type="binding site" evidence="8">
    <location>
        <begin position="231"/>
        <end position="234"/>
    </location>
    <ligand>
        <name>GTP</name>
        <dbReference type="ChEBI" id="CHEBI:37565"/>
    </ligand>
</feature>
<dbReference type="GO" id="GO:0005737">
    <property type="term" value="C:cytoplasm"/>
    <property type="evidence" value="ECO:0007669"/>
    <property type="project" value="UniProtKB-SubCell"/>
</dbReference>
<keyword evidence="6 8" id="KW-0342">GTP-binding</keyword>
<dbReference type="InterPro" id="IPR053905">
    <property type="entry name" value="EF-G-like_DII"/>
</dbReference>
<dbReference type="InterPro" id="IPR000795">
    <property type="entry name" value="T_Tr_GTP-bd_dom"/>
</dbReference>
<feature type="binding site" evidence="8">
    <location>
        <begin position="127"/>
        <end position="134"/>
    </location>
    <ligand>
        <name>GTP</name>
        <dbReference type="ChEBI" id="CHEBI:37565"/>
    </ligand>
</feature>
<dbReference type="Gene3D" id="3.40.50.10050">
    <property type="entry name" value="Translation initiation factor IF- 2, domain 3"/>
    <property type="match status" value="1"/>
</dbReference>
<evidence type="ECO:0000256" key="4">
    <source>
        <dbReference type="ARBA" id="ARBA00022741"/>
    </source>
</evidence>
<dbReference type="FunFam" id="3.40.50.10050:FF:000001">
    <property type="entry name" value="Translation initiation factor IF-2"/>
    <property type="match status" value="1"/>
</dbReference>
<dbReference type="CDD" id="cd03692">
    <property type="entry name" value="mtIF2_IVc"/>
    <property type="match status" value="1"/>
</dbReference>
<dbReference type="FunFam" id="2.40.30.10:FF:000054">
    <property type="entry name" value="Translation initiation factor IF-2"/>
    <property type="match status" value="1"/>
</dbReference>
<comment type="similarity">
    <text evidence="1 8 9">Belongs to the TRAFAC class translation factor GTPase superfamily. Classic translation factor GTPase family. IF-2 subfamily.</text>
</comment>
<dbReference type="InterPro" id="IPR009000">
    <property type="entry name" value="Transl_B-barrel_sf"/>
</dbReference>
<dbReference type="Gene3D" id="3.40.50.300">
    <property type="entry name" value="P-loop containing nucleotide triphosphate hydrolases"/>
    <property type="match status" value="1"/>
</dbReference>
<accession>A0A6B1DUP6</accession>
<dbReference type="Gene3D" id="2.40.30.10">
    <property type="entry name" value="Translation factors"/>
    <property type="match status" value="2"/>
</dbReference>
<evidence type="ECO:0000256" key="3">
    <source>
        <dbReference type="ARBA" id="ARBA00022540"/>
    </source>
</evidence>
<evidence type="ECO:0000256" key="9">
    <source>
        <dbReference type="RuleBase" id="RU000644"/>
    </source>
</evidence>
<feature type="compositionally biased region" description="Acidic residues" evidence="10">
    <location>
        <begin position="79"/>
        <end position="90"/>
    </location>
</feature>
<dbReference type="CDD" id="cd03702">
    <property type="entry name" value="IF2_mtIF2_II"/>
    <property type="match status" value="1"/>
</dbReference>
<dbReference type="EMBL" id="VXPY01000084">
    <property type="protein sequence ID" value="MYD91001.1"/>
    <property type="molecule type" value="Genomic_DNA"/>
</dbReference>
<feature type="domain" description="Tr-type G" evidence="11">
    <location>
        <begin position="118"/>
        <end position="291"/>
    </location>
</feature>
<organism evidence="12">
    <name type="scientific">Caldilineaceae bacterium SB0662_bin_9</name>
    <dbReference type="NCBI Taxonomy" id="2605258"/>
    <lineage>
        <taxon>Bacteria</taxon>
        <taxon>Bacillati</taxon>
        <taxon>Chloroflexota</taxon>
        <taxon>Caldilineae</taxon>
        <taxon>Caldilineales</taxon>
        <taxon>Caldilineaceae</taxon>
    </lineage>
</organism>
<evidence type="ECO:0000256" key="2">
    <source>
        <dbReference type="ARBA" id="ARBA00020675"/>
    </source>
</evidence>
<dbReference type="FunFam" id="3.40.50.300:FF:000019">
    <property type="entry name" value="Translation initiation factor IF-2"/>
    <property type="match status" value="1"/>
</dbReference>
<dbReference type="GO" id="GO:0003743">
    <property type="term" value="F:translation initiation factor activity"/>
    <property type="evidence" value="ECO:0007669"/>
    <property type="project" value="UniProtKB-UniRule"/>
</dbReference>
<comment type="caution">
    <text evidence="8">Lacks conserved residue(s) required for the propagation of feature annotation.</text>
</comment>
<name>A0A6B1DUP6_9CHLR</name>
<evidence type="ECO:0000313" key="12">
    <source>
        <dbReference type="EMBL" id="MYD91001.1"/>
    </source>
</evidence>
<dbReference type="InterPro" id="IPR005225">
    <property type="entry name" value="Small_GTP-bd"/>
</dbReference>
<dbReference type="FunFam" id="2.40.30.10:FF:000008">
    <property type="entry name" value="Translation initiation factor IF-2"/>
    <property type="match status" value="1"/>
</dbReference>
<reference evidence="12" key="1">
    <citation type="submission" date="2019-09" db="EMBL/GenBank/DDBJ databases">
        <title>Characterisation of the sponge microbiome using genome-centric metagenomics.</title>
        <authorList>
            <person name="Engelberts J.P."/>
            <person name="Robbins S.J."/>
            <person name="De Goeij J.M."/>
            <person name="Aranda M."/>
            <person name="Bell S.C."/>
            <person name="Webster N.S."/>
        </authorList>
    </citation>
    <scope>NUCLEOTIDE SEQUENCE</scope>
    <source>
        <strain evidence="12">SB0662_bin_9</strain>
    </source>
</reference>
<comment type="caution">
    <text evidence="12">The sequence shown here is derived from an EMBL/GenBank/DDBJ whole genome shotgun (WGS) entry which is preliminary data.</text>
</comment>
<dbReference type="GO" id="GO:0005525">
    <property type="term" value="F:GTP binding"/>
    <property type="evidence" value="ECO:0007669"/>
    <property type="project" value="UniProtKB-KW"/>
</dbReference>
<dbReference type="InterPro" id="IPR036925">
    <property type="entry name" value="TIF_IF2_dom3_sf"/>
</dbReference>
<keyword evidence="4 8" id="KW-0547">Nucleotide-binding</keyword>
<gene>
    <name evidence="8" type="primary">infB</name>
    <name evidence="12" type="ORF">F4Y08_11825</name>
</gene>
<dbReference type="InterPro" id="IPR027417">
    <property type="entry name" value="P-loop_NTPase"/>
</dbReference>
<dbReference type="Pfam" id="PF22042">
    <property type="entry name" value="EF-G_D2"/>
    <property type="match status" value="1"/>
</dbReference>
<dbReference type="PANTHER" id="PTHR43381:SF4">
    <property type="entry name" value="EUKARYOTIC TRANSLATION INITIATION FACTOR 5B"/>
    <property type="match status" value="1"/>
</dbReference>
<protein>
    <recommendedName>
        <fullName evidence="2 8">Translation initiation factor IF-2</fullName>
    </recommendedName>
</protein>
<dbReference type="Pfam" id="PF00009">
    <property type="entry name" value="GTP_EFTU"/>
    <property type="match status" value="1"/>
</dbReference>
<dbReference type="InterPro" id="IPR044145">
    <property type="entry name" value="IF2_II"/>
</dbReference>
<dbReference type="Pfam" id="PF11987">
    <property type="entry name" value="IF-2"/>
    <property type="match status" value="1"/>
</dbReference>